<name>W9V7Q0_9GAMM</name>
<gene>
    <name evidence="2" type="ORF">D779_1408</name>
</gene>
<proteinExistence type="predicted"/>
<dbReference type="EMBL" id="AONC01000026">
    <property type="protein sequence ID" value="EXJ15444.1"/>
    <property type="molecule type" value="Genomic_DNA"/>
</dbReference>
<dbReference type="Proteomes" id="UP000019460">
    <property type="component" value="Unassembled WGS sequence"/>
</dbReference>
<feature type="region of interest" description="Disordered" evidence="1">
    <location>
        <begin position="1"/>
        <end position="37"/>
    </location>
</feature>
<comment type="caution">
    <text evidence="2">The sequence shown here is derived from an EMBL/GenBank/DDBJ whole genome shotgun (WGS) entry which is preliminary data.</text>
</comment>
<keyword evidence="3" id="KW-1185">Reference proteome</keyword>
<evidence type="ECO:0000313" key="2">
    <source>
        <dbReference type="EMBL" id="EXJ15444.1"/>
    </source>
</evidence>
<evidence type="ECO:0000313" key="3">
    <source>
        <dbReference type="Proteomes" id="UP000019460"/>
    </source>
</evidence>
<reference evidence="2 3" key="1">
    <citation type="submission" date="2012-11" db="EMBL/GenBank/DDBJ databases">
        <title>Genome assembly of Thiorhodococcus sp. AK35.</title>
        <authorList>
            <person name="Nupur N."/>
            <person name="Khatri I."/>
            <person name="Subramanian S."/>
            <person name="Pinnaka A."/>
        </authorList>
    </citation>
    <scope>NUCLEOTIDE SEQUENCE [LARGE SCALE GENOMIC DNA]</scope>
    <source>
        <strain evidence="2 3">AK35</strain>
    </source>
</reference>
<accession>W9V7Q0</accession>
<sequence length="37" mass="3913">MDLSGNRRLGAGAGSTVPAAFDRMRPGFQARAPDRLP</sequence>
<protein>
    <submittedName>
        <fullName evidence="2">Uncharacterized protein</fullName>
    </submittedName>
</protein>
<evidence type="ECO:0000256" key="1">
    <source>
        <dbReference type="SAM" id="MobiDB-lite"/>
    </source>
</evidence>
<dbReference type="AlphaFoldDB" id="W9V7Q0"/>
<organism evidence="2 3">
    <name type="scientific">Imhoffiella purpurea</name>
    <dbReference type="NCBI Taxonomy" id="1249627"/>
    <lineage>
        <taxon>Bacteria</taxon>
        <taxon>Pseudomonadati</taxon>
        <taxon>Pseudomonadota</taxon>
        <taxon>Gammaproteobacteria</taxon>
        <taxon>Chromatiales</taxon>
        <taxon>Chromatiaceae</taxon>
        <taxon>Imhoffiella</taxon>
    </lineage>
</organism>